<reference evidence="7" key="1">
    <citation type="submission" date="2025-08" db="UniProtKB">
        <authorList>
            <consortium name="RefSeq"/>
        </authorList>
    </citation>
    <scope>IDENTIFICATION</scope>
    <source>
        <strain evidence="7">Wakin</strain>
        <tissue evidence="7">Muscle</tissue>
    </source>
</reference>
<dbReference type="GO" id="GO:0006508">
    <property type="term" value="P:proteolysis"/>
    <property type="evidence" value="ECO:0007669"/>
    <property type="project" value="UniProtKB-KW"/>
</dbReference>
<evidence type="ECO:0000256" key="2">
    <source>
        <dbReference type="ARBA" id="ARBA00022670"/>
    </source>
</evidence>
<organism evidence="6 7">
    <name type="scientific">Carassius auratus</name>
    <name type="common">Goldfish</name>
    <dbReference type="NCBI Taxonomy" id="7957"/>
    <lineage>
        <taxon>Eukaryota</taxon>
        <taxon>Metazoa</taxon>
        <taxon>Chordata</taxon>
        <taxon>Craniata</taxon>
        <taxon>Vertebrata</taxon>
        <taxon>Euteleostomi</taxon>
        <taxon>Actinopterygii</taxon>
        <taxon>Neopterygii</taxon>
        <taxon>Teleostei</taxon>
        <taxon>Ostariophysi</taxon>
        <taxon>Cypriniformes</taxon>
        <taxon>Cyprinidae</taxon>
        <taxon>Cyprininae</taxon>
        <taxon>Carassius</taxon>
    </lineage>
</organism>
<comment type="similarity">
    <text evidence="1">Belongs to the peptidase C48 family.</text>
</comment>
<evidence type="ECO:0000256" key="3">
    <source>
        <dbReference type="ARBA" id="ARBA00022801"/>
    </source>
</evidence>
<dbReference type="Proteomes" id="UP000515129">
    <property type="component" value="Unplaced"/>
</dbReference>
<sequence>MAEHTVEQGKEEEKEKHISIQRGSAPCFYHEEAGGTDVVMEDSTPAASMVTTGAGMVCDIKQLSASRSCWDFQPSDWQSSLLNQILSKNDRDETIAQVGSIKLQQKDFLTLGLNAALEATIANSCLDVIVMVAKEKLPGYHHLNWTHFYHFHKLTNRIAPGPWKLIKNMNVPQQLTGSVDCGIFMLMYALHMVFEAPFDFTASDFPLIRKWWCLILMENFAIERKHAAVDVQEPPKAQEDTETGDMEPQMVKDLRTAVGWLRDNCHSFRGSVQEPSYLDLKKEDQEEALLKLDRAERKDDLELAKKPFMFQFQFQQDMEVFLFECHDERHLRINSMFMEF</sequence>
<protein>
    <submittedName>
        <fullName evidence="7">Uncharacterized protein LOC113073303 isoform X1</fullName>
    </submittedName>
</protein>
<dbReference type="GO" id="GO:0008234">
    <property type="term" value="F:cysteine-type peptidase activity"/>
    <property type="evidence" value="ECO:0007669"/>
    <property type="project" value="InterPro"/>
</dbReference>
<dbReference type="KEGG" id="caua:113073303"/>
<evidence type="ECO:0000256" key="1">
    <source>
        <dbReference type="ARBA" id="ARBA00005234"/>
    </source>
</evidence>
<evidence type="ECO:0000313" key="7">
    <source>
        <dbReference type="RefSeq" id="XP_026101980.1"/>
    </source>
</evidence>
<feature type="region of interest" description="Disordered" evidence="4">
    <location>
        <begin position="1"/>
        <end position="21"/>
    </location>
</feature>
<dbReference type="InterPro" id="IPR003653">
    <property type="entry name" value="Peptidase_C48_C"/>
</dbReference>
<feature type="compositionally biased region" description="Basic and acidic residues" evidence="4">
    <location>
        <begin position="1"/>
        <end position="18"/>
    </location>
</feature>
<keyword evidence="6" id="KW-1185">Reference proteome</keyword>
<keyword evidence="2" id="KW-0645">Protease</keyword>
<gene>
    <name evidence="7" type="primary">LOC113073303</name>
</gene>
<dbReference type="Pfam" id="PF02902">
    <property type="entry name" value="Peptidase_C48"/>
    <property type="match status" value="1"/>
</dbReference>
<dbReference type="RefSeq" id="XP_026101980.1">
    <property type="nucleotide sequence ID" value="XM_026246195.1"/>
</dbReference>
<dbReference type="SUPFAM" id="SSF54001">
    <property type="entry name" value="Cysteine proteinases"/>
    <property type="match status" value="1"/>
</dbReference>
<dbReference type="InterPro" id="IPR038765">
    <property type="entry name" value="Papain-like_cys_pep_sf"/>
</dbReference>
<dbReference type="Gene3D" id="3.40.395.10">
    <property type="entry name" value="Adenoviral Proteinase, Chain A"/>
    <property type="match status" value="1"/>
</dbReference>
<name>A0A6P6MZ66_CARAU</name>
<keyword evidence="3" id="KW-0378">Hydrolase</keyword>
<feature type="domain" description="Ubiquitin-like protease family profile" evidence="5">
    <location>
        <begin position="161"/>
        <end position="210"/>
    </location>
</feature>
<evidence type="ECO:0000256" key="4">
    <source>
        <dbReference type="SAM" id="MobiDB-lite"/>
    </source>
</evidence>
<accession>A0A6P6MZ66</accession>
<evidence type="ECO:0000259" key="5">
    <source>
        <dbReference type="Pfam" id="PF02902"/>
    </source>
</evidence>
<evidence type="ECO:0000313" key="6">
    <source>
        <dbReference type="Proteomes" id="UP000515129"/>
    </source>
</evidence>
<dbReference type="OrthoDB" id="8942373at2759"/>
<proteinExistence type="inferred from homology"/>
<dbReference type="GeneID" id="113073303"/>
<dbReference type="AlphaFoldDB" id="A0A6P6MZ66"/>